<accession>A0A2X3IUY5</accession>
<dbReference type="EMBL" id="UAVU01000006">
    <property type="protein sequence ID" value="SQC90966.1"/>
    <property type="molecule type" value="Genomic_DNA"/>
</dbReference>
<evidence type="ECO:0000256" key="1">
    <source>
        <dbReference type="SAM" id="Phobius"/>
    </source>
</evidence>
<evidence type="ECO:0000313" key="2">
    <source>
        <dbReference type="EMBL" id="SQC90966.1"/>
    </source>
</evidence>
<keyword evidence="1" id="KW-1133">Transmembrane helix</keyword>
<keyword evidence="1" id="KW-0472">Membrane</keyword>
<protein>
    <submittedName>
        <fullName evidence="2">Uncharacterized protein</fullName>
    </submittedName>
</protein>
<gene>
    <name evidence="2" type="ORF">NCTC12120_04112</name>
</gene>
<dbReference type="Proteomes" id="UP000251197">
    <property type="component" value="Unassembled WGS sequence"/>
</dbReference>
<name>A0A2X3IUY5_9ENTR</name>
<evidence type="ECO:0000313" key="3">
    <source>
        <dbReference type="Proteomes" id="UP000251197"/>
    </source>
</evidence>
<organism evidence="2 3">
    <name type="scientific">Cedecea neteri</name>
    <dbReference type="NCBI Taxonomy" id="158822"/>
    <lineage>
        <taxon>Bacteria</taxon>
        <taxon>Pseudomonadati</taxon>
        <taxon>Pseudomonadota</taxon>
        <taxon>Gammaproteobacteria</taxon>
        <taxon>Enterobacterales</taxon>
        <taxon>Enterobacteriaceae</taxon>
        <taxon>Cedecea</taxon>
    </lineage>
</organism>
<proteinExistence type="predicted"/>
<keyword evidence="1" id="KW-0812">Transmembrane</keyword>
<dbReference type="AlphaFoldDB" id="A0A2X3IUY5"/>
<sequence length="55" mass="6191">MSRRGNQVKQGLKHSRPAQLSLAVLVIFCAGVIIGLYKPWDPIRCRFRGGMLPRV</sequence>
<reference evidence="2 3" key="1">
    <citation type="submission" date="2018-06" db="EMBL/GenBank/DDBJ databases">
        <authorList>
            <consortium name="Pathogen Informatics"/>
            <person name="Doyle S."/>
        </authorList>
    </citation>
    <scope>NUCLEOTIDE SEQUENCE [LARGE SCALE GENOMIC DNA]</scope>
    <source>
        <strain evidence="2 3">NCTC12120</strain>
    </source>
</reference>
<feature type="transmembrane region" description="Helical" evidence="1">
    <location>
        <begin position="20"/>
        <end position="37"/>
    </location>
</feature>